<keyword evidence="3" id="KW-1133">Transmembrane helix</keyword>
<evidence type="ECO:0000313" key="5">
    <source>
        <dbReference type="EMBL" id="QMU97067.1"/>
    </source>
</evidence>
<feature type="region of interest" description="Disordered" evidence="2">
    <location>
        <begin position="329"/>
        <end position="377"/>
    </location>
</feature>
<evidence type="ECO:0000256" key="2">
    <source>
        <dbReference type="SAM" id="MobiDB-lite"/>
    </source>
</evidence>
<evidence type="ECO:0000256" key="3">
    <source>
        <dbReference type="SAM" id="Phobius"/>
    </source>
</evidence>
<feature type="compositionally biased region" description="Pro residues" evidence="2">
    <location>
        <begin position="269"/>
        <end position="292"/>
    </location>
</feature>
<dbReference type="EMBL" id="CP043732">
    <property type="protein sequence ID" value="QMU97067.1"/>
    <property type="molecule type" value="Genomic_DNA"/>
</dbReference>
<keyword evidence="3" id="KW-0472">Membrane</keyword>
<reference evidence="5 6" key="1">
    <citation type="journal article" date="2020" name="Front. Microbiol.">
        <title>Design of Bacterial Strain-Specific qPCR Assays Using NGS Data and Publicly Available Resources and Its Application to Track Biocontrol Strains.</title>
        <authorList>
            <person name="Hernandez I."/>
            <person name="Sant C."/>
            <person name="Martinez R."/>
            <person name="Fernandez C."/>
        </authorList>
    </citation>
    <scope>NUCLEOTIDE SEQUENCE [LARGE SCALE GENOMIC DNA]</scope>
    <source>
        <strain evidence="5 6">B24</strain>
    </source>
</reference>
<feature type="compositionally biased region" description="Low complexity" evidence="2">
    <location>
        <begin position="293"/>
        <end position="310"/>
    </location>
</feature>
<feature type="compositionally biased region" description="Pro residues" evidence="2">
    <location>
        <begin position="363"/>
        <end position="376"/>
    </location>
</feature>
<dbReference type="PROSITE" id="PS50006">
    <property type="entry name" value="FHA_DOMAIN"/>
    <property type="match status" value="1"/>
</dbReference>
<name>A0A7D8AL06_9MICO</name>
<dbReference type="PRINTS" id="PR01217">
    <property type="entry name" value="PRICHEXTENSN"/>
</dbReference>
<keyword evidence="3" id="KW-0812">Transmembrane</keyword>
<evidence type="ECO:0000259" key="4">
    <source>
        <dbReference type="PROSITE" id="PS50006"/>
    </source>
</evidence>
<keyword evidence="1" id="KW-0597">Phosphoprotein</keyword>
<feature type="domain" description="FHA" evidence="4">
    <location>
        <begin position="425"/>
        <end position="476"/>
    </location>
</feature>
<dbReference type="AlphaFoldDB" id="A0A7D8AL06"/>
<feature type="transmembrane region" description="Helical" evidence="3">
    <location>
        <begin position="106"/>
        <end position="126"/>
    </location>
</feature>
<feature type="compositionally biased region" description="Polar residues" evidence="2">
    <location>
        <begin position="216"/>
        <end position="225"/>
    </location>
</feature>
<feature type="region of interest" description="Disordered" evidence="2">
    <location>
        <begin position="264"/>
        <end position="310"/>
    </location>
</feature>
<feature type="region of interest" description="Disordered" evidence="2">
    <location>
        <begin position="135"/>
        <end position="154"/>
    </location>
</feature>
<sequence length="513" mass="51437">MNPLADGGGMPLATILVIGLGVVVGIGGYLWYAIALSKLFPRLDEKGWKGWVPILNEATILSLGGKPAWNVIFLLVPIVQIYGLYVKAVALHRINQRFGRGAGMTVLGLLVPPAWATVLAVGPLPYPEGDRLASIRPGPVRRQSDAGSGAAQGYLAPPILPPSSTAPSFAPSFAPSSVPAPDAQVQPPSPVGPATAPAPPAAPAGLIESVPWASGQGASASSPDATQPVGPTASVSPAGYAPAPPAVAPAAPAAAPAAPAAAPAAPAAAPAPPTPAPPAVAPPAAAPAPPAVAPAAANEPAAPAQAPAAPAHPAVVQADFAAADTVAAPPASLRRPAPESSFAAPVQPVRQTSDEAGSVPQVRPMPMPMPAEPMPAEPTSQAASLTAASADDEFDATIVVSRRRGARRVLVLDDGRRFALSATSIVIGRNPDGQPGEQRLAIPDKTRTLSKTHARLVVQGDEWRLTDLHSTNGVVVVADDGAETLLDAGESVIGAGRFILGEVGMHVAEESGS</sequence>
<evidence type="ECO:0000313" key="6">
    <source>
        <dbReference type="Proteomes" id="UP000515708"/>
    </source>
</evidence>
<feature type="transmembrane region" description="Helical" evidence="3">
    <location>
        <begin position="12"/>
        <end position="34"/>
    </location>
</feature>
<dbReference type="Gene3D" id="2.60.200.20">
    <property type="match status" value="1"/>
</dbReference>
<feature type="compositionally biased region" description="Pro residues" evidence="2">
    <location>
        <begin position="187"/>
        <end position="202"/>
    </location>
</feature>
<dbReference type="CDD" id="cd00060">
    <property type="entry name" value="FHA"/>
    <property type="match status" value="1"/>
</dbReference>
<protein>
    <submittedName>
        <fullName evidence="5">FHA domain-containing protein</fullName>
    </submittedName>
</protein>
<dbReference type="InterPro" id="IPR008984">
    <property type="entry name" value="SMAD_FHA_dom_sf"/>
</dbReference>
<dbReference type="InterPro" id="IPR000253">
    <property type="entry name" value="FHA_dom"/>
</dbReference>
<feature type="compositionally biased region" description="Low complexity" evidence="2">
    <location>
        <begin position="170"/>
        <end position="181"/>
    </location>
</feature>
<feature type="transmembrane region" description="Helical" evidence="3">
    <location>
        <begin position="68"/>
        <end position="85"/>
    </location>
</feature>
<organism evidence="5 6">
    <name type="scientific">Microbacterium esteraromaticum</name>
    <dbReference type="NCBI Taxonomy" id="57043"/>
    <lineage>
        <taxon>Bacteria</taxon>
        <taxon>Bacillati</taxon>
        <taxon>Actinomycetota</taxon>
        <taxon>Actinomycetes</taxon>
        <taxon>Micrococcales</taxon>
        <taxon>Microbacteriaceae</taxon>
        <taxon>Microbacterium</taxon>
    </lineage>
</organism>
<feature type="compositionally biased region" description="Low complexity" evidence="2">
    <location>
        <begin position="329"/>
        <end position="341"/>
    </location>
</feature>
<evidence type="ECO:0000256" key="1">
    <source>
        <dbReference type="ARBA" id="ARBA00022553"/>
    </source>
</evidence>
<proteinExistence type="predicted"/>
<dbReference type="RefSeq" id="WP_182256173.1">
    <property type="nucleotide sequence ID" value="NZ_CP043732.1"/>
</dbReference>
<dbReference type="Pfam" id="PF18936">
    <property type="entry name" value="DUF5684"/>
    <property type="match status" value="1"/>
</dbReference>
<gene>
    <name evidence="5" type="ORF">FVO59_07395</name>
</gene>
<feature type="region of interest" description="Disordered" evidence="2">
    <location>
        <begin position="170"/>
        <end position="236"/>
    </location>
</feature>
<dbReference type="InterPro" id="IPR043739">
    <property type="entry name" value="DUF5684"/>
</dbReference>
<dbReference type="Proteomes" id="UP000515708">
    <property type="component" value="Chromosome"/>
</dbReference>
<accession>A0A7D8AL06</accession>
<dbReference type="SUPFAM" id="SSF49879">
    <property type="entry name" value="SMAD/FHA domain"/>
    <property type="match status" value="1"/>
</dbReference>
<dbReference type="Pfam" id="PF00498">
    <property type="entry name" value="FHA"/>
    <property type="match status" value="1"/>
</dbReference>